<gene>
    <name evidence="2" type="ORF">OBBRIDRAFT_727825</name>
</gene>
<feature type="compositionally biased region" description="Polar residues" evidence="1">
    <location>
        <begin position="714"/>
        <end position="727"/>
    </location>
</feature>
<dbReference type="AlphaFoldDB" id="A0A8E2DLT3"/>
<name>A0A8E2DLT3_9APHY</name>
<feature type="non-terminal residue" evidence="2">
    <location>
        <position position="1"/>
    </location>
</feature>
<dbReference type="Proteomes" id="UP000250043">
    <property type="component" value="Unassembled WGS sequence"/>
</dbReference>
<feature type="region of interest" description="Disordered" evidence="1">
    <location>
        <begin position="714"/>
        <end position="749"/>
    </location>
</feature>
<keyword evidence="3" id="KW-1185">Reference proteome</keyword>
<feature type="region of interest" description="Disordered" evidence="1">
    <location>
        <begin position="178"/>
        <end position="198"/>
    </location>
</feature>
<evidence type="ECO:0000313" key="3">
    <source>
        <dbReference type="Proteomes" id="UP000250043"/>
    </source>
</evidence>
<dbReference type="InterPro" id="IPR040521">
    <property type="entry name" value="KDZ"/>
</dbReference>
<sequence>VPQRPDEFANVALLRLGLLGCSPVVPSTAISLETLELYHRLQRRHAQLGIQPMVRALCDVHNVNYRNVLREQFSSAFDVYLDILRRVQKKMDVALKHDTPDWRAKNVCACCNLKLEGEPILRPERLFAIDGNNSAKRVASAGAEDERHFNSDYFMSRDEVDRFKDEVKRKAAAKASAEDSEVYTSGEAPDGQEHPTPCTERWKASAAEHEKRALDIYESTGIFVSACRHGFIQKACEMVRSGELAKYPLAIVNFLLDIHQHHCGCGYDIGCAFRETAKNSKLLGPKVEQYNMQFVVCAFHGYAHNRLCQLSNHPLYLAGYGIEDLEGMERVFAASNTVARGIRYASRFHYIQSLDLHFQQWDDDKYAELSRFLYNNYRQCLQLIEDFSVDVVHLKESLKLDDAAFEAWLSDERHFLKNLKDEPEECKLGSARIAFVSAPSYQAVDVRQDIQITRRLENTRRAAQEQAAAAYQAVGDLEIKLAVAERWTPEHPKYQETLKFMRHRDFHRALEKVQQLVVQRLLEMSKANMTGLGYKMRTSIWKALKTRGKAIRSALKKYNKLALQMDPPAPILEWKNILNYTFVSEFDLLRHSHSSSTSEVSKKPWAVPFNREVAAKYWKIRGAFDELKRLHVEIPRLRTHIQLQHAEFNHAVKTCHDTDALLAAELQTQFQRIKRVNAVHLRRLHSLTHLRGFTGSVSVGRLINKVLAQLMTSAATSDTTERTSQSAADDVESGDDSDNNDGIIDGGDDADMMVRFTDFLEDMTASS</sequence>
<dbReference type="PANTHER" id="PTHR33096">
    <property type="entry name" value="CXC2 DOMAIN-CONTAINING PROTEIN"/>
    <property type="match status" value="1"/>
</dbReference>
<dbReference type="Pfam" id="PF18758">
    <property type="entry name" value="KDZ"/>
    <property type="match status" value="1"/>
</dbReference>
<organism evidence="2 3">
    <name type="scientific">Obba rivulosa</name>
    <dbReference type="NCBI Taxonomy" id="1052685"/>
    <lineage>
        <taxon>Eukaryota</taxon>
        <taxon>Fungi</taxon>
        <taxon>Dikarya</taxon>
        <taxon>Basidiomycota</taxon>
        <taxon>Agaricomycotina</taxon>
        <taxon>Agaricomycetes</taxon>
        <taxon>Polyporales</taxon>
        <taxon>Gelatoporiaceae</taxon>
        <taxon>Obba</taxon>
    </lineage>
</organism>
<evidence type="ECO:0008006" key="4">
    <source>
        <dbReference type="Google" id="ProtNLM"/>
    </source>
</evidence>
<evidence type="ECO:0000256" key="1">
    <source>
        <dbReference type="SAM" id="MobiDB-lite"/>
    </source>
</evidence>
<dbReference type="EMBL" id="KV722377">
    <property type="protein sequence ID" value="OCH91902.1"/>
    <property type="molecule type" value="Genomic_DNA"/>
</dbReference>
<proteinExistence type="predicted"/>
<feature type="compositionally biased region" description="Acidic residues" evidence="1">
    <location>
        <begin position="729"/>
        <end position="739"/>
    </location>
</feature>
<dbReference type="OrthoDB" id="3251205at2759"/>
<dbReference type="PANTHER" id="PTHR33096:SF1">
    <property type="entry name" value="CXC1-LIKE CYSTEINE CLUSTER ASSOCIATED WITH KDZ TRANSPOSASES DOMAIN-CONTAINING PROTEIN"/>
    <property type="match status" value="1"/>
</dbReference>
<evidence type="ECO:0000313" key="2">
    <source>
        <dbReference type="EMBL" id="OCH91902.1"/>
    </source>
</evidence>
<accession>A0A8E2DLT3</accession>
<protein>
    <recommendedName>
        <fullName evidence="4">CxC1-like cysteine cluster associated with KDZ transposases domain-containing protein</fullName>
    </recommendedName>
</protein>
<reference evidence="2 3" key="1">
    <citation type="submission" date="2016-07" db="EMBL/GenBank/DDBJ databases">
        <title>Draft genome of the white-rot fungus Obba rivulosa 3A-2.</title>
        <authorList>
            <consortium name="DOE Joint Genome Institute"/>
            <person name="Miettinen O."/>
            <person name="Riley R."/>
            <person name="Acob R."/>
            <person name="Barry K."/>
            <person name="Cullen D."/>
            <person name="De Vries R."/>
            <person name="Hainaut M."/>
            <person name="Hatakka A."/>
            <person name="Henrissat B."/>
            <person name="Hilden K."/>
            <person name="Kuo R."/>
            <person name="Labutti K."/>
            <person name="Lipzen A."/>
            <person name="Makela M.R."/>
            <person name="Sandor L."/>
            <person name="Spatafora J.W."/>
            <person name="Grigoriev I.V."/>
            <person name="Hibbett D.S."/>
        </authorList>
    </citation>
    <scope>NUCLEOTIDE SEQUENCE [LARGE SCALE GENOMIC DNA]</scope>
    <source>
        <strain evidence="2 3">3A-2</strain>
    </source>
</reference>